<comment type="caution">
    <text evidence="1">The sequence shown here is derived from an EMBL/GenBank/DDBJ whole genome shotgun (WGS) entry which is preliminary data.</text>
</comment>
<dbReference type="EMBL" id="BMWZ01000001">
    <property type="protein sequence ID" value="GGZ69864.1"/>
    <property type="molecule type" value="Genomic_DNA"/>
</dbReference>
<accession>A0A918QRQ3</accession>
<gene>
    <name evidence="1" type="ORF">GCM10007028_03700</name>
</gene>
<protein>
    <submittedName>
        <fullName evidence="1">Uncharacterized protein</fullName>
    </submittedName>
</protein>
<name>A0A918QRQ3_9FLAO</name>
<sequence length="84" mass="9298">MPRVIGTTHANKSTIDLLNPNICCDDRSAIKPNNKPPMDDLLLNSGDFVCKAANQSPIDIVNNRVPITVKRVMVVSINNTERRL</sequence>
<evidence type="ECO:0000313" key="2">
    <source>
        <dbReference type="Proteomes" id="UP000636004"/>
    </source>
</evidence>
<dbReference type="AlphaFoldDB" id="A0A918QRQ3"/>
<keyword evidence="2" id="KW-1185">Reference proteome</keyword>
<dbReference type="Proteomes" id="UP000636004">
    <property type="component" value="Unassembled WGS sequence"/>
</dbReference>
<organism evidence="1 2">
    <name type="scientific">Algibacter mikhailovii</name>
    <dbReference type="NCBI Taxonomy" id="425498"/>
    <lineage>
        <taxon>Bacteria</taxon>
        <taxon>Pseudomonadati</taxon>
        <taxon>Bacteroidota</taxon>
        <taxon>Flavobacteriia</taxon>
        <taxon>Flavobacteriales</taxon>
        <taxon>Flavobacteriaceae</taxon>
        <taxon>Algibacter</taxon>
    </lineage>
</organism>
<reference evidence="1" key="1">
    <citation type="journal article" date="2014" name="Int. J. Syst. Evol. Microbiol.">
        <title>Complete genome sequence of Corynebacterium casei LMG S-19264T (=DSM 44701T), isolated from a smear-ripened cheese.</title>
        <authorList>
            <consortium name="US DOE Joint Genome Institute (JGI-PGF)"/>
            <person name="Walter F."/>
            <person name="Albersmeier A."/>
            <person name="Kalinowski J."/>
            <person name="Ruckert C."/>
        </authorList>
    </citation>
    <scope>NUCLEOTIDE SEQUENCE</scope>
    <source>
        <strain evidence="1">KCTC 12710</strain>
    </source>
</reference>
<proteinExistence type="predicted"/>
<evidence type="ECO:0000313" key="1">
    <source>
        <dbReference type="EMBL" id="GGZ69864.1"/>
    </source>
</evidence>
<reference evidence="1" key="2">
    <citation type="submission" date="2020-09" db="EMBL/GenBank/DDBJ databases">
        <authorList>
            <person name="Sun Q."/>
            <person name="Kim S."/>
        </authorList>
    </citation>
    <scope>NUCLEOTIDE SEQUENCE</scope>
    <source>
        <strain evidence="1">KCTC 12710</strain>
    </source>
</reference>